<proteinExistence type="predicted"/>
<evidence type="ECO:0000313" key="1">
    <source>
        <dbReference type="EMBL" id="EQD74559.1"/>
    </source>
</evidence>
<protein>
    <submittedName>
        <fullName evidence="1">Uncharacterized protein</fullName>
    </submittedName>
</protein>
<comment type="caution">
    <text evidence="1">The sequence shown here is derived from an EMBL/GenBank/DDBJ whole genome shotgun (WGS) entry which is preliminary data.</text>
</comment>
<sequence length="95" mass="10737">MDDLDLQSRKIAALPIIDQYLRRLGVQDMLSGRMDGGGIVSHTDCMMILLKNIILEREPLYGIAKWVTRFESSLLGLSPDQLVHVNDDRIGRTLD</sequence>
<name>T1CZ35_9ZZZZ</name>
<reference evidence="1" key="2">
    <citation type="journal article" date="2014" name="ISME J.">
        <title>Microbial stratification in low pH oxic and suboxic macroscopic growths along an acid mine drainage.</title>
        <authorList>
            <person name="Mendez-Garcia C."/>
            <person name="Mesa V."/>
            <person name="Sprenger R.R."/>
            <person name="Richter M."/>
            <person name="Diez M.S."/>
            <person name="Solano J."/>
            <person name="Bargiela R."/>
            <person name="Golyshina O.V."/>
            <person name="Manteca A."/>
            <person name="Ramos J.L."/>
            <person name="Gallego J.R."/>
            <person name="Llorente I."/>
            <person name="Martins Dos Santos V.A."/>
            <person name="Jensen O.N."/>
            <person name="Pelaez A.I."/>
            <person name="Sanchez J."/>
            <person name="Ferrer M."/>
        </authorList>
    </citation>
    <scope>NUCLEOTIDE SEQUENCE</scope>
</reference>
<accession>T1CZ35</accession>
<dbReference type="AlphaFoldDB" id="T1CZ35"/>
<feature type="non-terminal residue" evidence="1">
    <location>
        <position position="95"/>
    </location>
</feature>
<organism evidence="1">
    <name type="scientific">mine drainage metagenome</name>
    <dbReference type="NCBI Taxonomy" id="410659"/>
    <lineage>
        <taxon>unclassified sequences</taxon>
        <taxon>metagenomes</taxon>
        <taxon>ecological metagenomes</taxon>
    </lineage>
</organism>
<reference evidence="1" key="1">
    <citation type="submission" date="2013-08" db="EMBL/GenBank/DDBJ databases">
        <authorList>
            <person name="Mendez C."/>
            <person name="Richter M."/>
            <person name="Ferrer M."/>
            <person name="Sanchez J."/>
        </authorList>
    </citation>
    <scope>NUCLEOTIDE SEQUENCE</scope>
</reference>
<gene>
    <name evidence="1" type="ORF">B1B_02601</name>
</gene>
<dbReference type="EMBL" id="AUZY01001555">
    <property type="protein sequence ID" value="EQD74559.1"/>
    <property type="molecule type" value="Genomic_DNA"/>
</dbReference>